<evidence type="ECO:0000313" key="2">
    <source>
        <dbReference type="EMBL" id="QDO88052.1"/>
    </source>
</evidence>
<keyword evidence="1" id="KW-1133">Transmembrane helix</keyword>
<dbReference type="KEGG" id="orz:FNH13_06560"/>
<dbReference type="OrthoDB" id="9757939at2"/>
<keyword evidence="3" id="KW-1185">Reference proteome</keyword>
<keyword evidence="1" id="KW-0472">Membrane</keyword>
<dbReference type="RefSeq" id="WP_143782727.1">
    <property type="nucleotide sequence ID" value="NZ_CP041616.1"/>
</dbReference>
<protein>
    <submittedName>
        <fullName evidence="2">Uncharacterized protein</fullName>
    </submittedName>
</protein>
<dbReference type="Proteomes" id="UP000315395">
    <property type="component" value="Chromosome"/>
</dbReference>
<dbReference type="EMBL" id="CP041616">
    <property type="protein sequence ID" value="QDO88052.1"/>
    <property type="molecule type" value="Genomic_DNA"/>
</dbReference>
<evidence type="ECO:0000256" key="1">
    <source>
        <dbReference type="SAM" id="Phobius"/>
    </source>
</evidence>
<sequence length="207" mass="21984">MSTQTEQALREALAFDPQTPSLPAEPIVRAVRRQRRRSQWAGAVAASAVLAAGGVAVATWPGDDGPALVPAGVTEVSGTFDIGHDWQMVVDGQGLCLANPQRAVYDCGVNVAFREGSTLSWSHGDSGPQIYVWVVRDSTDTAVLEQPSGGTIPADVYRVSELDVSIAVARLLPPDPTGWERISRDDAGTVTDAVPFHVDRESMPTHG</sequence>
<keyword evidence="1" id="KW-0812">Transmembrane</keyword>
<feature type="transmembrane region" description="Helical" evidence="1">
    <location>
        <begin position="40"/>
        <end position="60"/>
    </location>
</feature>
<evidence type="ECO:0000313" key="3">
    <source>
        <dbReference type="Proteomes" id="UP000315395"/>
    </source>
</evidence>
<reference evidence="2 3" key="1">
    <citation type="submission" date="2019-07" db="EMBL/GenBank/DDBJ databases">
        <title>complete genome sequencing of Ornithinimicrobium sp. H23M54.</title>
        <authorList>
            <person name="Bae J.-W."/>
            <person name="Lee S.-Y."/>
        </authorList>
    </citation>
    <scope>NUCLEOTIDE SEQUENCE [LARGE SCALE GENOMIC DNA]</scope>
    <source>
        <strain evidence="2 3">H23M54</strain>
    </source>
</reference>
<dbReference type="AlphaFoldDB" id="A0A516G993"/>
<proteinExistence type="predicted"/>
<organism evidence="2 3">
    <name type="scientific">Ornithinimicrobium ciconiae</name>
    <dbReference type="NCBI Taxonomy" id="2594265"/>
    <lineage>
        <taxon>Bacteria</taxon>
        <taxon>Bacillati</taxon>
        <taxon>Actinomycetota</taxon>
        <taxon>Actinomycetes</taxon>
        <taxon>Micrococcales</taxon>
        <taxon>Ornithinimicrobiaceae</taxon>
        <taxon>Ornithinimicrobium</taxon>
    </lineage>
</organism>
<accession>A0A516G993</accession>
<name>A0A516G993_9MICO</name>
<gene>
    <name evidence="2" type="ORF">FNH13_06560</name>
</gene>